<feature type="region of interest" description="Disordered" evidence="1">
    <location>
        <begin position="17"/>
        <end position="115"/>
    </location>
</feature>
<feature type="compositionally biased region" description="Polar residues" evidence="1">
    <location>
        <begin position="27"/>
        <end position="37"/>
    </location>
</feature>
<feature type="region of interest" description="Disordered" evidence="1">
    <location>
        <begin position="206"/>
        <end position="260"/>
    </location>
</feature>
<name>A0ABR3BFE2_PHYBL</name>
<proteinExistence type="predicted"/>
<feature type="compositionally biased region" description="Polar residues" evidence="1">
    <location>
        <begin position="240"/>
        <end position="255"/>
    </location>
</feature>
<accession>A0ABR3BFE2</accession>
<feature type="region of interest" description="Disordered" evidence="1">
    <location>
        <begin position="309"/>
        <end position="334"/>
    </location>
</feature>
<comment type="caution">
    <text evidence="2">The sequence shown here is derived from an EMBL/GenBank/DDBJ whole genome shotgun (WGS) entry which is preliminary data.</text>
</comment>
<keyword evidence="3" id="KW-1185">Reference proteome</keyword>
<feature type="compositionally biased region" description="Low complexity" evidence="1">
    <location>
        <begin position="76"/>
        <end position="111"/>
    </location>
</feature>
<feature type="compositionally biased region" description="Basic and acidic residues" evidence="1">
    <location>
        <begin position="44"/>
        <end position="65"/>
    </location>
</feature>
<organism evidence="2 3">
    <name type="scientific">Phycomyces blakesleeanus</name>
    <dbReference type="NCBI Taxonomy" id="4837"/>
    <lineage>
        <taxon>Eukaryota</taxon>
        <taxon>Fungi</taxon>
        <taxon>Fungi incertae sedis</taxon>
        <taxon>Mucoromycota</taxon>
        <taxon>Mucoromycotina</taxon>
        <taxon>Mucoromycetes</taxon>
        <taxon>Mucorales</taxon>
        <taxon>Phycomycetaceae</taxon>
        <taxon>Phycomyces</taxon>
    </lineage>
</organism>
<evidence type="ECO:0000256" key="1">
    <source>
        <dbReference type="SAM" id="MobiDB-lite"/>
    </source>
</evidence>
<reference evidence="2 3" key="1">
    <citation type="submission" date="2024-04" db="EMBL/GenBank/DDBJ databases">
        <title>Symmetric and asymmetric DNA N6-adenine methylation regulates different biological responses in Mucorales.</title>
        <authorList>
            <consortium name="Lawrence Berkeley National Laboratory"/>
            <person name="Lax C."/>
            <person name="Mondo S.J."/>
            <person name="Osorio-Concepcion M."/>
            <person name="Muszewska A."/>
            <person name="Corrochano-Luque M."/>
            <person name="Gutierrez G."/>
            <person name="Riley R."/>
            <person name="Lipzen A."/>
            <person name="Guo J."/>
            <person name="Hundley H."/>
            <person name="Amirebrahimi M."/>
            <person name="Ng V."/>
            <person name="Lorenzo-Gutierrez D."/>
            <person name="Binder U."/>
            <person name="Yang J."/>
            <person name="Song Y."/>
            <person name="Canovas D."/>
            <person name="Navarro E."/>
            <person name="Freitag M."/>
            <person name="Gabaldon T."/>
            <person name="Grigoriev I.V."/>
            <person name="Corrochano L.M."/>
            <person name="Nicolas F.E."/>
            <person name="Garre V."/>
        </authorList>
    </citation>
    <scope>NUCLEOTIDE SEQUENCE [LARGE SCALE GENOMIC DNA]</scope>
    <source>
        <strain evidence="2 3">L51</strain>
    </source>
</reference>
<dbReference type="EMBL" id="JBCLYO010000001">
    <property type="protein sequence ID" value="KAL0097115.1"/>
    <property type="molecule type" value="Genomic_DNA"/>
</dbReference>
<protein>
    <submittedName>
        <fullName evidence="2">Uncharacterized protein</fullName>
    </submittedName>
</protein>
<dbReference type="Proteomes" id="UP001448207">
    <property type="component" value="Unassembled WGS sequence"/>
</dbReference>
<evidence type="ECO:0000313" key="3">
    <source>
        <dbReference type="Proteomes" id="UP001448207"/>
    </source>
</evidence>
<sequence length="334" mass="37669">MQSAVNSSDFLFIKRHSVADTRDWNSPAGSRGNSLGSPRTPKQRVPEVRLDQRLDSRHSPADPKRSQKVSRFAPETSRLSTHTTTVTNPNSHPVSSPNHHSSSNSNTKSVTESAKEVLADIRQRRQVSHEASKHQLDIDRPINTKPSAKPKTMLVMAGSESSTLARHTKPNATNSNLVSRLSMRRKTVVGYETKRHTTIDTTDHMASRADNFSRKSRHPKTSIPNTSTAVGVEPALEPPQNYNHHGNYSQQQSRRLQPDPVQRLSAIDRVSERRHSSYITSNSILEGRYSSPKPRRDYLMYVPKEDLSTIRPTPSESRLPRRSSFLNEASNYRR</sequence>
<evidence type="ECO:0000313" key="2">
    <source>
        <dbReference type="EMBL" id="KAL0097115.1"/>
    </source>
</evidence>
<feature type="compositionally biased region" description="Polar residues" evidence="1">
    <location>
        <begin position="324"/>
        <end position="334"/>
    </location>
</feature>
<gene>
    <name evidence="2" type="ORF">J3Q64DRAFT_1711450</name>
</gene>